<dbReference type="InterPro" id="IPR031314">
    <property type="entry name" value="DNK_dom"/>
</dbReference>
<reference evidence="2" key="1">
    <citation type="journal article" date="2020" name="Nature">
        <title>Giant virus diversity and host interactions through global metagenomics.</title>
        <authorList>
            <person name="Schulz F."/>
            <person name="Roux S."/>
            <person name="Paez-Espino D."/>
            <person name="Jungbluth S."/>
            <person name="Walsh D.A."/>
            <person name="Denef V.J."/>
            <person name="McMahon K.D."/>
            <person name="Konstantinidis K.T."/>
            <person name="Eloe-Fadrosh E.A."/>
            <person name="Kyrpides N.C."/>
            <person name="Woyke T."/>
        </authorList>
    </citation>
    <scope>NUCLEOTIDE SEQUENCE</scope>
    <source>
        <strain evidence="2">GVMAG-M-3300014204-73</strain>
    </source>
</reference>
<dbReference type="GO" id="GO:0005737">
    <property type="term" value="C:cytoplasm"/>
    <property type="evidence" value="ECO:0007669"/>
    <property type="project" value="TreeGrafter"/>
</dbReference>
<sequence length="190" mass="22685">MPVVSLEGNIFCGKTTYLKRLESEGYLVHYNETLEQSDLAHKFYNDTKRYSLGYHLQLLHQFCPRENHGLHIYENSPYTLKAIHCELLHSKRHFDEDEYKIYENYHNTHGWLPDVMIYLYCHPKVCYDRCMTQHPSNPVNLDYLTEIHTRYEIVCDELNSPVKMYKVNTQETPETVYQCLKQILGTLEKE</sequence>
<protein>
    <recommendedName>
        <fullName evidence="1">Deoxynucleoside kinase domain-containing protein</fullName>
    </recommendedName>
</protein>
<feature type="domain" description="Deoxynucleoside kinase" evidence="1">
    <location>
        <begin position="5"/>
        <end position="169"/>
    </location>
</feature>
<dbReference type="InterPro" id="IPR050566">
    <property type="entry name" value="Deoxyribonucleoside_kinase"/>
</dbReference>
<organism evidence="2">
    <name type="scientific">viral metagenome</name>
    <dbReference type="NCBI Taxonomy" id="1070528"/>
    <lineage>
        <taxon>unclassified sequences</taxon>
        <taxon>metagenomes</taxon>
        <taxon>organismal metagenomes</taxon>
    </lineage>
</organism>
<dbReference type="InterPro" id="IPR002624">
    <property type="entry name" value="DCK/DGK"/>
</dbReference>
<dbReference type="Pfam" id="PF01712">
    <property type="entry name" value="dNK"/>
    <property type="match status" value="1"/>
</dbReference>
<dbReference type="Gene3D" id="3.40.50.300">
    <property type="entry name" value="P-loop containing nucleotide triphosphate hydrolases"/>
    <property type="match status" value="1"/>
</dbReference>
<dbReference type="GO" id="GO:0019136">
    <property type="term" value="F:deoxynucleoside kinase activity"/>
    <property type="evidence" value="ECO:0007669"/>
    <property type="project" value="InterPro"/>
</dbReference>
<dbReference type="GO" id="GO:0005524">
    <property type="term" value="F:ATP binding"/>
    <property type="evidence" value="ECO:0007669"/>
    <property type="project" value="InterPro"/>
</dbReference>
<dbReference type="PANTHER" id="PTHR10513:SF35">
    <property type="entry name" value="DEOXYADENOSINE KINASE"/>
    <property type="match status" value="1"/>
</dbReference>
<proteinExistence type="predicted"/>
<evidence type="ECO:0000313" key="2">
    <source>
        <dbReference type="EMBL" id="QHS92450.1"/>
    </source>
</evidence>
<dbReference type="EMBL" id="MN739179">
    <property type="protein sequence ID" value="QHS92450.1"/>
    <property type="molecule type" value="Genomic_DNA"/>
</dbReference>
<dbReference type="PIRSF" id="PIRSF000705">
    <property type="entry name" value="DNK"/>
    <property type="match status" value="1"/>
</dbReference>
<name>A0A6C0BK62_9ZZZZ</name>
<dbReference type="SUPFAM" id="SSF52540">
    <property type="entry name" value="P-loop containing nucleoside triphosphate hydrolases"/>
    <property type="match status" value="1"/>
</dbReference>
<dbReference type="InterPro" id="IPR027417">
    <property type="entry name" value="P-loop_NTPase"/>
</dbReference>
<dbReference type="PANTHER" id="PTHR10513">
    <property type="entry name" value="DEOXYNUCLEOSIDE KINASE"/>
    <property type="match status" value="1"/>
</dbReference>
<evidence type="ECO:0000259" key="1">
    <source>
        <dbReference type="Pfam" id="PF01712"/>
    </source>
</evidence>
<dbReference type="AlphaFoldDB" id="A0A6C0BK62"/>
<accession>A0A6C0BK62</accession>